<name>A0ABQ9H991_9NEOP</name>
<reference evidence="1 2" key="1">
    <citation type="submission" date="2023-02" db="EMBL/GenBank/DDBJ databases">
        <title>LHISI_Scaffold_Assembly.</title>
        <authorList>
            <person name="Stuart O.P."/>
            <person name="Cleave R."/>
            <person name="Magrath M.J.L."/>
            <person name="Mikheyev A.S."/>
        </authorList>
    </citation>
    <scope>NUCLEOTIDE SEQUENCE [LARGE SCALE GENOMIC DNA]</scope>
    <source>
        <strain evidence="1">Daus_M_001</strain>
        <tissue evidence="1">Leg muscle</tissue>
    </source>
</reference>
<protein>
    <submittedName>
        <fullName evidence="1">Uncharacterized protein</fullName>
    </submittedName>
</protein>
<dbReference type="Proteomes" id="UP001159363">
    <property type="component" value="Chromosome 5"/>
</dbReference>
<comment type="caution">
    <text evidence="1">The sequence shown here is derived from an EMBL/GenBank/DDBJ whole genome shotgun (WGS) entry which is preliminary data.</text>
</comment>
<dbReference type="EMBL" id="JARBHB010000006">
    <property type="protein sequence ID" value="KAJ8880875.1"/>
    <property type="molecule type" value="Genomic_DNA"/>
</dbReference>
<evidence type="ECO:0000313" key="2">
    <source>
        <dbReference type="Proteomes" id="UP001159363"/>
    </source>
</evidence>
<keyword evidence="2" id="KW-1185">Reference proteome</keyword>
<proteinExistence type="predicted"/>
<gene>
    <name evidence="1" type="ORF">PR048_017347</name>
</gene>
<accession>A0ABQ9H991</accession>
<sequence>MNWLPNTSQQSNFIVTTCKYWDFLDAALRDRLLLSEFEELKFAEAVKILMEMDAVVKSAALMSRVQCREVKVVAQTACSR</sequence>
<organism evidence="1 2">
    <name type="scientific">Dryococelus australis</name>
    <dbReference type="NCBI Taxonomy" id="614101"/>
    <lineage>
        <taxon>Eukaryota</taxon>
        <taxon>Metazoa</taxon>
        <taxon>Ecdysozoa</taxon>
        <taxon>Arthropoda</taxon>
        <taxon>Hexapoda</taxon>
        <taxon>Insecta</taxon>
        <taxon>Pterygota</taxon>
        <taxon>Neoptera</taxon>
        <taxon>Polyneoptera</taxon>
        <taxon>Phasmatodea</taxon>
        <taxon>Verophasmatodea</taxon>
        <taxon>Anareolatae</taxon>
        <taxon>Phasmatidae</taxon>
        <taxon>Eurycanthinae</taxon>
        <taxon>Dryococelus</taxon>
    </lineage>
</organism>
<evidence type="ECO:0000313" key="1">
    <source>
        <dbReference type="EMBL" id="KAJ8880875.1"/>
    </source>
</evidence>